<evidence type="ECO:0000313" key="2">
    <source>
        <dbReference type="EMBL" id="CAL1300124.1"/>
    </source>
</evidence>
<dbReference type="AlphaFoldDB" id="A0AAV2BXJ8"/>
<dbReference type="Proteomes" id="UP001497382">
    <property type="component" value="Unassembled WGS sequence"/>
</dbReference>
<gene>
    <name evidence="2" type="ORF">LARSCL_LOCUS21760</name>
</gene>
<sequence>MAFWGRALKADLQNLADCLGVEVGASATVLEIKKVIQAMPSYEEEVEYIKELLETLKTTRLEEERKKREEKQIAEERERERS</sequence>
<dbReference type="EMBL" id="CAXIEN010000535">
    <property type="protein sequence ID" value="CAL1300124.1"/>
    <property type="molecule type" value="Genomic_DNA"/>
</dbReference>
<evidence type="ECO:0000313" key="3">
    <source>
        <dbReference type="Proteomes" id="UP001497382"/>
    </source>
</evidence>
<feature type="region of interest" description="Disordered" evidence="1">
    <location>
        <begin position="62"/>
        <end position="82"/>
    </location>
</feature>
<protein>
    <submittedName>
        <fullName evidence="2">Uncharacterized protein</fullName>
    </submittedName>
</protein>
<proteinExistence type="predicted"/>
<comment type="caution">
    <text evidence="2">The sequence shown here is derived from an EMBL/GenBank/DDBJ whole genome shotgun (WGS) entry which is preliminary data.</text>
</comment>
<organism evidence="2 3">
    <name type="scientific">Larinioides sclopetarius</name>
    <dbReference type="NCBI Taxonomy" id="280406"/>
    <lineage>
        <taxon>Eukaryota</taxon>
        <taxon>Metazoa</taxon>
        <taxon>Ecdysozoa</taxon>
        <taxon>Arthropoda</taxon>
        <taxon>Chelicerata</taxon>
        <taxon>Arachnida</taxon>
        <taxon>Araneae</taxon>
        <taxon>Araneomorphae</taxon>
        <taxon>Entelegynae</taxon>
        <taxon>Araneoidea</taxon>
        <taxon>Araneidae</taxon>
        <taxon>Larinioides</taxon>
    </lineage>
</organism>
<accession>A0AAV2BXJ8</accession>
<name>A0AAV2BXJ8_9ARAC</name>
<keyword evidence="3" id="KW-1185">Reference proteome</keyword>
<evidence type="ECO:0000256" key="1">
    <source>
        <dbReference type="SAM" id="MobiDB-lite"/>
    </source>
</evidence>
<reference evidence="2 3" key="1">
    <citation type="submission" date="2024-04" db="EMBL/GenBank/DDBJ databases">
        <authorList>
            <person name="Rising A."/>
            <person name="Reimegard J."/>
            <person name="Sonavane S."/>
            <person name="Akerstrom W."/>
            <person name="Nylinder S."/>
            <person name="Hedman E."/>
            <person name="Kallberg Y."/>
        </authorList>
    </citation>
    <scope>NUCLEOTIDE SEQUENCE [LARGE SCALE GENOMIC DNA]</scope>
</reference>